<protein>
    <submittedName>
        <fullName evidence="2">Uncharacterized protein</fullName>
    </submittedName>
</protein>
<feature type="compositionally biased region" description="Pro residues" evidence="1">
    <location>
        <begin position="790"/>
        <end position="802"/>
    </location>
</feature>
<feature type="compositionally biased region" description="Basic and acidic residues" evidence="1">
    <location>
        <begin position="339"/>
        <end position="352"/>
    </location>
</feature>
<dbReference type="AlphaFoldDB" id="A0A1Y2ANQ7"/>
<feature type="region of interest" description="Disordered" evidence="1">
    <location>
        <begin position="692"/>
        <end position="720"/>
    </location>
</feature>
<feature type="compositionally biased region" description="Polar residues" evidence="1">
    <location>
        <begin position="143"/>
        <end position="160"/>
    </location>
</feature>
<proteinExistence type="predicted"/>
<feature type="region of interest" description="Disordered" evidence="1">
    <location>
        <begin position="502"/>
        <end position="591"/>
    </location>
</feature>
<feature type="compositionally biased region" description="Acidic residues" evidence="1">
    <location>
        <begin position="38"/>
        <end position="52"/>
    </location>
</feature>
<feature type="region of interest" description="Disordered" evidence="1">
    <location>
        <begin position="281"/>
        <end position="352"/>
    </location>
</feature>
<evidence type="ECO:0000313" key="3">
    <source>
        <dbReference type="Proteomes" id="UP000193986"/>
    </source>
</evidence>
<feature type="compositionally biased region" description="Polar residues" evidence="1">
    <location>
        <begin position="310"/>
        <end position="331"/>
    </location>
</feature>
<feature type="compositionally biased region" description="Low complexity" evidence="1">
    <location>
        <begin position="538"/>
        <end position="549"/>
    </location>
</feature>
<accession>A0A1Y2ANQ7</accession>
<keyword evidence="3" id="KW-1185">Reference proteome</keyword>
<feature type="compositionally biased region" description="Low complexity" evidence="1">
    <location>
        <begin position="577"/>
        <end position="591"/>
    </location>
</feature>
<dbReference type="Proteomes" id="UP000193986">
    <property type="component" value="Unassembled WGS sequence"/>
</dbReference>
<feature type="compositionally biased region" description="Low complexity" evidence="1">
    <location>
        <begin position="296"/>
        <end position="309"/>
    </location>
</feature>
<feature type="compositionally biased region" description="Polar residues" evidence="1">
    <location>
        <begin position="701"/>
        <end position="720"/>
    </location>
</feature>
<feature type="region of interest" description="Disordered" evidence="1">
    <location>
        <begin position="763"/>
        <end position="802"/>
    </location>
</feature>
<name>A0A1Y2ANQ7_9TREE</name>
<comment type="caution">
    <text evidence="2">The sequence shown here is derived from an EMBL/GenBank/DDBJ whole genome shotgun (WGS) entry which is preliminary data.</text>
</comment>
<dbReference type="EMBL" id="MCFC01000074">
    <property type="protein sequence ID" value="ORY23930.1"/>
    <property type="molecule type" value="Genomic_DNA"/>
</dbReference>
<sequence length="904" mass="97797">MASEVVPHRGFEPGTSDLPKKNNRSFIDRLLGLGLAGSDDDDDDEASGDSDEVMGSAEQLLEVTDESLREEAQAALIAHLPSLATEKLSVAALPPYRSPEACLSLGNILTRGSSLHPIQRPPDRDFPAPLSPRRRSSTSPQRNTHSSTSAKGSMDSYSSIVSTPSTIAKNRILSLFFRPSPPSTPPVESPPLVSPTRQDVASNGWIMRKEGKRVVRDVKGMGMAAGWYTLGVGWVVDAELAREQHLADAQAATDFTQSEEGVYERERVETADDGLIMAVKGKGREKAVSTPQDVPSSSNSTNVNSTLSSKRPSTTLLSTESKSNQTESSEMIKTPFDPHAGREHWRTKPDEDDEARRLELLSDLLSPYLNLLRNGHIQSHDPVYLPPILPRQLPHVLRPQGDLEKGRNAWHLGGVVAERLLNLQILQKDLKGKSTIKGARAEIERKRIAVGVMAHYVLGMTLPSPQSEVHFRAVVELGQCGLQPADNLVEQAAKRLDIMLRAPSQPPTPASSHVPGKEYPFPTMTGGTKPVGRMADTSRSVSSHSAVISPRKAPARSNQRRSDGNKGLSEGVRRNGSIISKMSRSSRRSGSIVSINSIRSTGILPKRFTSQLSLASLNTSYEEPVQADLSLPETETAVDTLKAIRKHDKDALEAERERTLSSRFEEPVWPTLRGWTMRSGKRDARDIFAEGEQDPSLGVSPANTIRANPRTNGRWNGNNEASSSLTIRGLASSVRTMRPIASSPNLWSISPLSPATEARNNGTIKTFHLPGRPLHSPPSPSTSSLIASPVTPPPPATLSPPPAVILPRPRSTSNMPDPQIAPIDPVLAAVEMASPLTKRTECKVCGTKGVNFPACRRCGMTLCGRACRIGLDAAGNGKRHVCGLWESRQQAQAPQVVASVSARA</sequence>
<feature type="region of interest" description="Disordered" evidence="1">
    <location>
        <begin position="112"/>
        <end position="160"/>
    </location>
</feature>
<organism evidence="2 3">
    <name type="scientific">Naematelia encephala</name>
    <dbReference type="NCBI Taxonomy" id="71784"/>
    <lineage>
        <taxon>Eukaryota</taxon>
        <taxon>Fungi</taxon>
        <taxon>Dikarya</taxon>
        <taxon>Basidiomycota</taxon>
        <taxon>Agaricomycotina</taxon>
        <taxon>Tremellomycetes</taxon>
        <taxon>Tremellales</taxon>
        <taxon>Naemateliaceae</taxon>
        <taxon>Naematelia</taxon>
    </lineage>
</organism>
<feature type="region of interest" description="Disordered" evidence="1">
    <location>
        <begin position="1"/>
        <end position="67"/>
    </location>
</feature>
<dbReference type="STRING" id="71784.A0A1Y2ANQ7"/>
<feature type="compositionally biased region" description="Basic and acidic residues" evidence="1">
    <location>
        <begin position="1"/>
        <end position="11"/>
    </location>
</feature>
<dbReference type="InParanoid" id="A0A1Y2ANQ7"/>
<gene>
    <name evidence="2" type="ORF">BCR39DRAFT_548287</name>
</gene>
<evidence type="ECO:0000313" key="2">
    <source>
        <dbReference type="EMBL" id="ORY23930.1"/>
    </source>
</evidence>
<reference evidence="2 3" key="1">
    <citation type="submission" date="2016-07" db="EMBL/GenBank/DDBJ databases">
        <title>Pervasive Adenine N6-methylation of Active Genes in Fungi.</title>
        <authorList>
            <consortium name="DOE Joint Genome Institute"/>
            <person name="Mondo S.J."/>
            <person name="Dannebaum R.O."/>
            <person name="Kuo R.C."/>
            <person name="Labutti K."/>
            <person name="Haridas S."/>
            <person name="Kuo A."/>
            <person name="Salamov A."/>
            <person name="Ahrendt S.R."/>
            <person name="Lipzen A."/>
            <person name="Sullivan W."/>
            <person name="Andreopoulos W.B."/>
            <person name="Clum A."/>
            <person name="Lindquist E."/>
            <person name="Daum C."/>
            <person name="Ramamoorthy G.K."/>
            <person name="Gryganskyi A."/>
            <person name="Culley D."/>
            <person name="Magnuson J.K."/>
            <person name="James T.Y."/>
            <person name="O'Malley M.A."/>
            <person name="Stajich J.E."/>
            <person name="Spatafora J.W."/>
            <person name="Visel A."/>
            <person name="Grigoriev I.V."/>
        </authorList>
    </citation>
    <scope>NUCLEOTIDE SEQUENCE [LARGE SCALE GENOMIC DNA]</scope>
    <source>
        <strain evidence="2 3">68-887.2</strain>
    </source>
</reference>
<dbReference type="OrthoDB" id="2526979at2759"/>
<evidence type="ECO:0000256" key="1">
    <source>
        <dbReference type="SAM" id="MobiDB-lite"/>
    </source>
</evidence>